<dbReference type="EMBL" id="VTOW01000002">
    <property type="protein sequence ID" value="NKE71107.1"/>
    <property type="molecule type" value="Genomic_DNA"/>
</dbReference>
<comment type="caution">
    <text evidence="7">The sequence shown here is derived from an EMBL/GenBank/DDBJ whole genome shotgun (WGS) entry which is preliminary data.</text>
</comment>
<proteinExistence type="predicted"/>
<evidence type="ECO:0000256" key="3">
    <source>
        <dbReference type="ARBA" id="ARBA00022692"/>
    </source>
</evidence>
<name>A0A7X6DPX0_9BACT</name>
<evidence type="ECO:0000256" key="5">
    <source>
        <dbReference type="ARBA" id="ARBA00023136"/>
    </source>
</evidence>
<dbReference type="GO" id="GO:0015627">
    <property type="term" value="C:type II protein secretion system complex"/>
    <property type="evidence" value="ECO:0007669"/>
    <property type="project" value="InterPro"/>
</dbReference>
<dbReference type="InterPro" id="IPR045584">
    <property type="entry name" value="Pilin-like"/>
</dbReference>
<evidence type="ECO:0000313" key="8">
    <source>
        <dbReference type="Proteomes" id="UP000534783"/>
    </source>
</evidence>
<dbReference type="SUPFAM" id="SSF54523">
    <property type="entry name" value="Pili subunits"/>
    <property type="match status" value="1"/>
</dbReference>
<feature type="transmembrane region" description="Helical" evidence="6">
    <location>
        <begin position="12"/>
        <end position="35"/>
    </location>
</feature>
<dbReference type="GO" id="GO:0015628">
    <property type="term" value="P:protein secretion by the type II secretion system"/>
    <property type="evidence" value="ECO:0007669"/>
    <property type="project" value="InterPro"/>
</dbReference>
<keyword evidence="4 6" id="KW-1133">Transmembrane helix</keyword>
<evidence type="ECO:0000256" key="2">
    <source>
        <dbReference type="ARBA" id="ARBA00022481"/>
    </source>
</evidence>
<dbReference type="AlphaFoldDB" id="A0A7X6DPX0"/>
<dbReference type="Pfam" id="PF07963">
    <property type="entry name" value="N_methyl"/>
    <property type="match status" value="1"/>
</dbReference>
<dbReference type="PANTHER" id="PTHR30093:SF44">
    <property type="entry name" value="TYPE II SECRETION SYSTEM CORE PROTEIN G"/>
    <property type="match status" value="1"/>
</dbReference>
<dbReference type="PRINTS" id="PR00813">
    <property type="entry name" value="BCTERIALGSPG"/>
</dbReference>
<dbReference type="InterPro" id="IPR012902">
    <property type="entry name" value="N_methyl_site"/>
</dbReference>
<organism evidence="7 8">
    <name type="scientific">Candidatus Manganitrophus noduliformans</name>
    <dbReference type="NCBI Taxonomy" id="2606439"/>
    <lineage>
        <taxon>Bacteria</taxon>
        <taxon>Pseudomonadati</taxon>
        <taxon>Nitrospirota</taxon>
        <taxon>Nitrospiria</taxon>
        <taxon>Candidatus Troglogloeales</taxon>
        <taxon>Candidatus Manganitrophaceae</taxon>
        <taxon>Candidatus Manganitrophus</taxon>
    </lineage>
</organism>
<evidence type="ECO:0000313" key="7">
    <source>
        <dbReference type="EMBL" id="NKE71107.1"/>
    </source>
</evidence>
<dbReference type="NCBIfam" id="TIGR02532">
    <property type="entry name" value="IV_pilin_GFxxxE"/>
    <property type="match status" value="1"/>
</dbReference>
<accession>A0A7X6DPX0</accession>
<protein>
    <submittedName>
        <fullName evidence="7">Prepilin-type N-terminal cleavage/methylation domain-containing protein</fullName>
    </submittedName>
</protein>
<dbReference type="Proteomes" id="UP000534783">
    <property type="component" value="Unassembled WGS sequence"/>
</dbReference>
<dbReference type="GO" id="GO:0016020">
    <property type="term" value="C:membrane"/>
    <property type="evidence" value="ECO:0007669"/>
    <property type="project" value="UniProtKB-SubCell"/>
</dbReference>
<dbReference type="RefSeq" id="WP_168059442.1">
    <property type="nucleotide sequence ID" value="NZ_VTOW01000002.1"/>
</dbReference>
<evidence type="ECO:0000256" key="6">
    <source>
        <dbReference type="SAM" id="Phobius"/>
    </source>
</evidence>
<keyword evidence="8" id="KW-1185">Reference proteome</keyword>
<evidence type="ECO:0000256" key="1">
    <source>
        <dbReference type="ARBA" id="ARBA00004167"/>
    </source>
</evidence>
<dbReference type="Gene3D" id="3.30.700.10">
    <property type="entry name" value="Glycoprotein, Type 4 Pilin"/>
    <property type="match status" value="1"/>
</dbReference>
<dbReference type="InterPro" id="IPR000983">
    <property type="entry name" value="Bac_GSPG_pilin"/>
</dbReference>
<keyword evidence="2" id="KW-0488">Methylation</keyword>
<dbReference type="PANTHER" id="PTHR30093">
    <property type="entry name" value="GENERAL SECRETION PATHWAY PROTEIN G"/>
    <property type="match status" value="1"/>
</dbReference>
<keyword evidence="5 6" id="KW-0472">Membrane</keyword>
<gene>
    <name evidence="7" type="ORF">MNODULE_10205</name>
</gene>
<comment type="subcellular location">
    <subcellularLocation>
        <location evidence="1">Membrane</location>
        <topology evidence="1">Single-pass membrane protein</topology>
    </subcellularLocation>
</comment>
<keyword evidence="3 6" id="KW-0812">Transmembrane</keyword>
<evidence type="ECO:0000256" key="4">
    <source>
        <dbReference type="ARBA" id="ARBA00022989"/>
    </source>
</evidence>
<dbReference type="PROSITE" id="PS00409">
    <property type="entry name" value="PROKAR_NTER_METHYL"/>
    <property type="match status" value="1"/>
</dbReference>
<reference evidence="7 8" key="1">
    <citation type="journal article" date="2020" name="Nature">
        <title>Bacterial chemolithoautotrophy via manganese oxidation.</title>
        <authorList>
            <person name="Yu H."/>
            <person name="Leadbetter J.R."/>
        </authorList>
    </citation>
    <scope>NUCLEOTIDE SEQUENCE [LARGE SCALE GENOMIC DNA]</scope>
    <source>
        <strain evidence="7 8">Mn-1</strain>
    </source>
</reference>
<sequence>MLHQVKNQKGFTLIELMIVVAIVGILAAIAIPNFLNYQAKSQQAEAKANLGSIFTNMTAYSAENATGFTGGGTTQIGFATSGTPRYTYTITGQLVDTFLATATGALGRVVGDVWTINQTKTLTDVDPGSFTS</sequence>